<comment type="caution">
    <text evidence="1">The sequence shown here is derived from an EMBL/GenBank/DDBJ whole genome shotgun (WGS) entry which is preliminary data.</text>
</comment>
<name>A0ACB8FHC1_9SAUR</name>
<dbReference type="EMBL" id="CM037617">
    <property type="protein sequence ID" value="KAH8004724.1"/>
    <property type="molecule type" value="Genomic_DNA"/>
</dbReference>
<accession>A0ACB8FHC1</accession>
<sequence>MATMSLQPGISDDLKTIKEKMGINSEKQVDFFVLFDNIFAEQVHNLPSCPVLKNFQQIIEQRAIDSLLYVTGHNLRETLQMSVGPLLHELQKNIREAIEPSSVNSKTRKLILYAVHDVTLLPLLMALGNFNHKWPPYASDVTLELYQLSRNWFVRLTYNGEELTARGCRAGLCPLEDFLNAISSYSTNPKEYNLLCSRSADTVNE</sequence>
<reference evidence="1" key="1">
    <citation type="submission" date="2021-08" db="EMBL/GenBank/DDBJ databases">
        <title>The first chromosome-level gecko genome reveals the dynamic sex chromosomes of Neotropical dwarf geckos (Sphaerodactylidae: Sphaerodactylus).</title>
        <authorList>
            <person name="Pinto B.J."/>
            <person name="Keating S.E."/>
            <person name="Gamble T."/>
        </authorList>
    </citation>
    <scope>NUCLEOTIDE SEQUENCE</scope>
    <source>
        <strain evidence="1">TG3544</strain>
    </source>
</reference>
<dbReference type="Proteomes" id="UP000827872">
    <property type="component" value="Linkage Group LG04"/>
</dbReference>
<evidence type="ECO:0000313" key="2">
    <source>
        <dbReference type="Proteomes" id="UP000827872"/>
    </source>
</evidence>
<evidence type="ECO:0000313" key="1">
    <source>
        <dbReference type="EMBL" id="KAH8004724.1"/>
    </source>
</evidence>
<proteinExistence type="predicted"/>
<protein>
    <submittedName>
        <fullName evidence="1">Uncharacterized protein</fullName>
    </submittedName>
</protein>
<gene>
    <name evidence="1" type="ORF">K3G42_017659</name>
</gene>
<organism evidence="1 2">
    <name type="scientific">Sphaerodactylus townsendi</name>
    <dbReference type="NCBI Taxonomy" id="933632"/>
    <lineage>
        <taxon>Eukaryota</taxon>
        <taxon>Metazoa</taxon>
        <taxon>Chordata</taxon>
        <taxon>Craniata</taxon>
        <taxon>Vertebrata</taxon>
        <taxon>Euteleostomi</taxon>
        <taxon>Lepidosauria</taxon>
        <taxon>Squamata</taxon>
        <taxon>Bifurcata</taxon>
        <taxon>Gekkota</taxon>
        <taxon>Sphaerodactylidae</taxon>
        <taxon>Sphaerodactylus</taxon>
    </lineage>
</organism>
<keyword evidence="2" id="KW-1185">Reference proteome</keyword>